<dbReference type="RefSeq" id="WP_166125164.1">
    <property type="nucleotide sequence ID" value="NZ_JAANOQ010000001.1"/>
</dbReference>
<keyword evidence="2" id="KW-1185">Reference proteome</keyword>
<organism evidence="1 2">
    <name type="scientific">Flavobacterium bernardetii</name>
    <dbReference type="NCBI Taxonomy" id="2813823"/>
    <lineage>
        <taxon>Bacteria</taxon>
        <taxon>Pseudomonadati</taxon>
        <taxon>Bacteroidota</taxon>
        <taxon>Flavobacteriia</taxon>
        <taxon>Flavobacteriales</taxon>
        <taxon>Flavobacteriaceae</taxon>
        <taxon>Flavobacterium</taxon>
    </lineage>
</organism>
<gene>
    <name evidence="1" type="ORF">H8R27_03500</name>
</gene>
<dbReference type="Proteomes" id="UP000605990">
    <property type="component" value="Unassembled WGS sequence"/>
</dbReference>
<accession>A0ABR7IVX5</accession>
<reference evidence="1 2" key="1">
    <citation type="submission" date="2020-08" db="EMBL/GenBank/DDBJ databases">
        <title>Description of novel Flavobacterium F-408 isolate.</title>
        <authorList>
            <person name="Saticioglu I.B."/>
            <person name="Duman M."/>
            <person name="Altun S."/>
        </authorList>
    </citation>
    <scope>NUCLEOTIDE SEQUENCE [LARGE SCALE GENOMIC DNA]</scope>
    <source>
        <strain evidence="1 2">F-408</strain>
    </source>
</reference>
<comment type="caution">
    <text evidence="1">The sequence shown here is derived from an EMBL/GenBank/DDBJ whole genome shotgun (WGS) entry which is preliminary data.</text>
</comment>
<evidence type="ECO:0000313" key="2">
    <source>
        <dbReference type="Proteomes" id="UP000605990"/>
    </source>
</evidence>
<protein>
    <submittedName>
        <fullName evidence="1">Uncharacterized protein</fullName>
    </submittedName>
</protein>
<sequence length="372" mass="43665">MKIKKKTRNILIIVISILITLFFVGRHNFERDRQSFREIIVSVANGDVKKAFDTIEERKHFSNPIVNFIYHTWKKKMHARFISKEEVFENTSGNKIVNDISNIYREYWRVELLKPKPENRTDSTLYNNITDYIISNKLTKLSKDSLRKKIKDDSLLKEIIEKEGFKVDFKFRNGFQEIFIWNKESTKKYEVILPKDTVKTTVVFIEGYHINGYDEFATFGDSQVGGWAIKESATLYCNKGTYDLNSEIFEVSYLKHESLHFTDLNNYPNLSSTDLEYRSKVIELMYCTKGTIYDRISEFVSGANKADRKNSHPYANYVLIENLSKLLFNSEFNSDINQWKKISVDKINKAAKSLYESSENILRKNNSLKEII</sequence>
<proteinExistence type="predicted"/>
<dbReference type="EMBL" id="JACRUN010000001">
    <property type="protein sequence ID" value="MBC5833940.1"/>
    <property type="molecule type" value="Genomic_DNA"/>
</dbReference>
<evidence type="ECO:0000313" key="1">
    <source>
        <dbReference type="EMBL" id="MBC5833940.1"/>
    </source>
</evidence>
<name>A0ABR7IVX5_9FLAO</name>